<dbReference type="OrthoDB" id="196308at2759"/>
<evidence type="ECO:0000256" key="4">
    <source>
        <dbReference type="SAM" id="MobiDB-lite"/>
    </source>
</evidence>
<keyword evidence="6" id="KW-1185">Reference proteome</keyword>
<evidence type="ECO:0000313" key="5">
    <source>
        <dbReference type="EMBL" id="TVU39631.1"/>
    </source>
</evidence>
<proteinExistence type="predicted"/>
<dbReference type="Gramene" id="TVU39631">
    <property type="protein sequence ID" value="TVU39631"/>
    <property type="gene ID" value="EJB05_13058"/>
</dbReference>
<accession>A0A5J9VVG0</accession>
<sequence length="341" mass="37067">MPFQFQFPWLKNPTSTTSTAAASTSNPSPSPIPAIPNPFAPIQAHLTSFLSSLPRTLPPSPLWARIPSPSSVQAKAPPSTAAALPASEIEERLAGVPVYALANAAQEFVLVSSTRAEERQGSEGSRPPPALGLLCFRREDADALLAQMESDMRAGSSVVPVALNKVIQLKSDGVAFRFLPDSSQVANALKLMQDEGLYAREGFPGVPIFQDCTALARLLTTPKLAPRWKITTKDLHCCLPVTILVDVICMTCKPTMQSRSLVLMSDNKRYRPAFFRKEDLDNSLHRTSRDQQKPNPAVRIGDTQVSSLEDIIKSMKDNSSSKWDDVVFIPPGFDLATGSKP</sequence>
<dbReference type="InterPro" id="IPR007378">
    <property type="entry name" value="Tic22-like"/>
</dbReference>
<dbReference type="Gene3D" id="3.40.1350.100">
    <property type="match status" value="1"/>
</dbReference>
<evidence type="ECO:0000256" key="3">
    <source>
        <dbReference type="ARBA" id="ARBA00022640"/>
    </source>
</evidence>
<dbReference type="Pfam" id="PF04278">
    <property type="entry name" value="Tic22"/>
    <property type="match status" value="2"/>
</dbReference>
<comment type="subcellular location">
    <subcellularLocation>
        <location evidence="1">Plastid</location>
        <location evidence="1">Chloroplast</location>
    </subcellularLocation>
</comment>
<evidence type="ECO:0008006" key="7">
    <source>
        <dbReference type="Google" id="ProtNLM"/>
    </source>
</evidence>
<keyword evidence="2" id="KW-0150">Chloroplast</keyword>
<protein>
    <recommendedName>
        <fullName evidence="7">Tic22-like family protein</fullName>
    </recommendedName>
</protein>
<dbReference type="GO" id="GO:0009507">
    <property type="term" value="C:chloroplast"/>
    <property type="evidence" value="ECO:0007669"/>
    <property type="project" value="UniProtKB-SubCell"/>
</dbReference>
<evidence type="ECO:0000313" key="6">
    <source>
        <dbReference type="Proteomes" id="UP000324897"/>
    </source>
</evidence>
<comment type="caution">
    <text evidence="5">The sequence shown here is derived from an EMBL/GenBank/DDBJ whole genome shotgun (WGS) entry which is preliminary data.</text>
</comment>
<feature type="compositionally biased region" description="Low complexity" evidence="4">
    <location>
        <begin position="12"/>
        <end position="27"/>
    </location>
</feature>
<dbReference type="Proteomes" id="UP000324897">
    <property type="component" value="Chromosome 4"/>
</dbReference>
<reference evidence="5 6" key="1">
    <citation type="journal article" date="2019" name="Sci. Rep.">
        <title>A high-quality genome of Eragrostis curvula grass provides insights into Poaceae evolution and supports new strategies to enhance forage quality.</title>
        <authorList>
            <person name="Carballo J."/>
            <person name="Santos B.A.C.M."/>
            <person name="Zappacosta D."/>
            <person name="Garbus I."/>
            <person name="Selva J.P."/>
            <person name="Gallo C.A."/>
            <person name="Diaz A."/>
            <person name="Albertini E."/>
            <person name="Caccamo M."/>
            <person name="Echenique V."/>
        </authorList>
    </citation>
    <scope>NUCLEOTIDE SEQUENCE [LARGE SCALE GENOMIC DNA]</scope>
    <source>
        <strain evidence="6">cv. Victoria</strain>
        <tissue evidence="5">Leaf</tissue>
    </source>
</reference>
<dbReference type="EMBL" id="RWGY01000007">
    <property type="protein sequence ID" value="TVU39631.1"/>
    <property type="molecule type" value="Genomic_DNA"/>
</dbReference>
<evidence type="ECO:0000256" key="2">
    <source>
        <dbReference type="ARBA" id="ARBA00022528"/>
    </source>
</evidence>
<keyword evidence="3" id="KW-0934">Plastid</keyword>
<dbReference type="PANTHER" id="PTHR33926:SF1">
    <property type="entry name" value="PROTEIN TIC 22-LIKE, CHLOROPLASTIC"/>
    <property type="match status" value="1"/>
</dbReference>
<dbReference type="AlphaFoldDB" id="A0A5J9VVG0"/>
<feature type="compositionally biased region" description="Pro residues" evidence="4">
    <location>
        <begin position="28"/>
        <end position="37"/>
    </location>
</feature>
<gene>
    <name evidence="5" type="ORF">EJB05_13058</name>
</gene>
<feature type="non-terminal residue" evidence="5">
    <location>
        <position position="1"/>
    </location>
</feature>
<organism evidence="5 6">
    <name type="scientific">Eragrostis curvula</name>
    <name type="common">weeping love grass</name>
    <dbReference type="NCBI Taxonomy" id="38414"/>
    <lineage>
        <taxon>Eukaryota</taxon>
        <taxon>Viridiplantae</taxon>
        <taxon>Streptophyta</taxon>
        <taxon>Embryophyta</taxon>
        <taxon>Tracheophyta</taxon>
        <taxon>Spermatophyta</taxon>
        <taxon>Magnoliopsida</taxon>
        <taxon>Liliopsida</taxon>
        <taxon>Poales</taxon>
        <taxon>Poaceae</taxon>
        <taxon>PACMAD clade</taxon>
        <taxon>Chloridoideae</taxon>
        <taxon>Eragrostideae</taxon>
        <taxon>Eragrostidinae</taxon>
        <taxon>Eragrostis</taxon>
    </lineage>
</organism>
<dbReference type="GO" id="GO:0015031">
    <property type="term" value="P:protein transport"/>
    <property type="evidence" value="ECO:0007669"/>
    <property type="project" value="InterPro"/>
</dbReference>
<name>A0A5J9VVG0_9POAL</name>
<feature type="region of interest" description="Disordered" evidence="4">
    <location>
        <begin position="12"/>
        <end position="37"/>
    </location>
</feature>
<evidence type="ECO:0000256" key="1">
    <source>
        <dbReference type="ARBA" id="ARBA00004229"/>
    </source>
</evidence>
<dbReference type="PANTHER" id="PTHR33926">
    <property type="entry name" value="PROTEIN TIC 22, CHLOROPLASTIC"/>
    <property type="match status" value="1"/>
</dbReference>